<proteinExistence type="predicted"/>
<dbReference type="InterPro" id="IPR011990">
    <property type="entry name" value="TPR-like_helical_dom_sf"/>
</dbReference>
<evidence type="ECO:0000313" key="2">
    <source>
        <dbReference type="EMBL" id="CAD7195539.1"/>
    </source>
</evidence>
<gene>
    <name evidence="2" type="ORF">TDIB3V08_LOCUS1923</name>
</gene>
<dbReference type="Pfam" id="PF10300">
    <property type="entry name" value="Iml2-TPR_39"/>
    <property type="match status" value="1"/>
</dbReference>
<dbReference type="SMART" id="SM00028">
    <property type="entry name" value="TPR"/>
    <property type="match status" value="2"/>
</dbReference>
<dbReference type="PANTHER" id="PTHR31859:SF1">
    <property type="entry name" value="TETRATRICOPEPTIDE REPEAT PROTEIN 39C"/>
    <property type="match status" value="1"/>
</dbReference>
<accession>A0A7R8VBU9</accession>
<dbReference type="InterPro" id="IPR019412">
    <property type="entry name" value="IML2/TPR_39"/>
</dbReference>
<organism evidence="2">
    <name type="scientific">Timema douglasi</name>
    <name type="common">Walking stick</name>
    <dbReference type="NCBI Taxonomy" id="61478"/>
    <lineage>
        <taxon>Eukaryota</taxon>
        <taxon>Metazoa</taxon>
        <taxon>Ecdysozoa</taxon>
        <taxon>Arthropoda</taxon>
        <taxon>Hexapoda</taxon>
        <taxon>Insecta</taxon>
        <taxon>Pterygota</taxon>
        <taxon>Neoptera</taxon>
        <taxon>Polyneoptera</taxon>
        <taxon>Phasmatodea</taxon>
        <taxon>Timematodea</taxon>
        <taxon>Timematoidea</taxon>
        <taxon>Timematidae</taxon>
        <taxon>Timema</taxon>
    </lineage>
</organism>
<evidence type="ECO:0008006" key="3">
    <source>
        <dbReference type="Google" id="ProtNLM"/>
    </source>
</evidence>
<dbReference type="Gene3D" id="1.25.40.10">
    <property type="entry name" value="Tetratricopeptide repeat domain"/>
    <property type="match status" value="1"/>
</dbReference>
<sequence length="600" mass="67053">MQQNDTGENDWQLARVGIQLLLNNKITEAEQLFGERKDNVQMAAGYCFVTFMNALMTFEDEKLQESLQTLRDMEKRCAQDIGWIKTVCNKVFGSDPISDGNNADKLEEQIILADSQVCVALLTFLQQDLTSYVKGGWVLRKAWKVYQHTYNQILQLYKKTFGCDEVPGIGKVELEEVNPHLRGGRVENHLGKTTPVYSTEIRTSISPSSAVELYTTSALANYATEAGSQFPSWQVITRNSSNPSLQSPSEWSVPSYNNSANATPSGSSTPNGRANGFRNPFGVLAAFAFQTENNSSSISPEVVSRLMSAVSFGYGIFQLCISLLPPSLLKLIHFLGFEGDRQVGISSLMFARQGQDMRAPLATLALLWYHTIVRPFFALDGSNVRAGVDAAQNLIDESQDDFGQSALFLFFKGRVERLRSNIDGALEAYQAAVVRSPQREIQLLCLHEVGWCHLIQLDWSKAYHCFLQLKIKSRWSKSFYTYLAANCQAQGIEPMEGLRHLVMGAVQCCLNQYEEARASFRTCIAKRSDSDEATESSIGDHHITAFALYELGILLCKDPQTREEGKTLLLQAQTNYKGYDFENRLNVRIHAALRNQGVPS</sequence>
<dbReference type="GO" id="GO:0060271">
    <property type="term" value="P:cilium assembly"/>
    <property type="evidence" value="ECO:0007669"/>
    <property type="project" value="TreeGrafter"/>
</dbReference>
<evidence type="ECO:0000256" key="1">
    <source>
        <dbReference type="SAM" id="MobiDB-lite"/>
    </source>
</evidence>
<feature type="compositionally biased region" description="Polar residues" evidence="1">
    <location>
        <begin position="244"/>
        <end position="272"/>
    </location>
</feature>
<dbReference type="PANTHER" id="PTHR31859">
    <property type="entry name" value="TETRATRICOPEPTIDE REPEAT PROTEIN 39 FAMILY MEMBER"/>
    <property type="match status" value="1"/>
</dbReference>
<dbReference type="SUPFAM" id="SSF48452">
    <property type="entry name" value="TPR-like"/>
    <property type="match status" value="1"/>
</dbReference>
<dbReference type="InterPro" id="IPR019734">
    <property type="entry name" value="TPR_rpt"/>
</dbReference>
<protein>
    <recommendedName>
        <fullName evidence="3">Tetratricopeptide repeat protein 39C</fullName>
    </recommendedName>
</protein>
<feature type="region of interest" description="Disordered" evidence="1">
    <location>
        <begin position="244"/>
        <end position="273"/>
    </location>
</feature>
<name>A0A7R8VBU9_TIMDO</name>
<dbReference type="AlphaFoldDB" id="A0A7R8VBU9"/>
<dbReference type="EMBL" id="OA564781">
    <property type="protein sequence ID" value="CAD7195539.1"/>
    <property type="molecule type" value="Genomic_DNA"/>
</dbReference>
<reference evidence="2" key="1">
    <citation type="submission" date="2020-11" db="EMBL/GenBank/DDBJ databases">
        <authorList>
            <person name="Tran Van P."/>
        </authorList>
    </citation>
    <scope>NUCLEOTIDE SEQUENCE</scope>
</reference>